<dbReference type="EMBL" id="CP094358">
    <property type="protein sequence ID" value="UOB16990.1"/>
    <property type="molecule type" value="Genomic_DNA"/>
</dbReference>
<evidence type="ECO:0000313" key="2">
    <source>
        <dbReference type="EMBL" id="UOB16990.1"/>
    </source>
</evidence>
<dbReference type="KEGG" id="fbm:MQE35_14775"/>
<feature type="domain" description="YdhG-like" evidence="1">
    <location>
        <begin position="17"/>
        <end position="113"/>
    </location>
</feature>
<organism evidence="2 3">
    <name type="scientific">Abyssalbus ytuae</name>
    <dbReference type="NCBI Taxonomy" id="2926907"/>
    <lineage>
        <taxon>Bacteria</taxon>
        <taxon>Pseudomonadati</taxon>
        <taxon>Bacteroidota</taxon>
        <taxon>Flavobacteriia</taxon>
        <taxon>Flavobacteriales</taxon>
        <taxon>Flavobacteriaceae</taxon>
        <taxon>Abyssalbus</taxon>
    </lineage>
</organism>
<sequence length="198" mass="23171">MKKFTIVDDYIKAHGQWHNELTLLRNIFLQTEMEENIKWNSPVYSLNGKNIAGLAAFKNYVGIWFFQGVFLKDNKKVLVNAQENKTAALRQWRFQSVNDIDEKLVKSYLKEAIQNQKEGKELKPQKKKPLIIPTELQQAFKADKKLKTAFDAFTLSRQREFTDYITEAKRQATKISRLEKIKPMILTGTGLHDKYRNC</sequence>
<dbReference type="Gene3D" id="3.90.1150.200">
    <property type="match status" value="1"/>
</dbReference>
<keyword evidence="3" id="KW-1185">Reference proteome</keyword>
<evidence type="ECO:0000313" key="3">
    <source>
        <dbReference type="Proteomes" id="UP000831290"/>
    </source>
</evidence>
<reference evidence="2" key="1">
    <citation type="submission" date="2022-03" db="EMBL/GenBank/DDBJ databases">
        <title>Description of Abyssus ytuae gen. nov., sp. nov., a novel member of the family Flavobacteriaceae isolated from the sediment of Mariana Trench.</title>
        <authorList>
            <person name="Zhang J."/>
            <person name="Xu X."/>
        </authorList>
    </citation>
    <scope>NUCLEOTIDE SEQUENCE</scope>
    <source>
        <strain evidence="2">MT3330</strain>
    </source>
</reference>
<dbReference type="Proteomes" id="UP000831290">
    <property type="component" value="Chromosome"/>
</dbReference>
<dbReference type="RefSeq" id="WP_255842250.1">
    <property type="nucleotide sequence ID" value="NZ_CP094358.1"/>
</dbReference>
<dbReference type="SUPFAM" id="SSF159888">
    <property type="entry name" value="YdhG-like"/>
    <property type="match status" value="1"/>
</dbReference>
<accession>A0A9E7CYU2</accession>
<dbReference type="Pfam" id="PF13376">
    <property type="entry name" value="OmdA"/>
    <property type="match status" value="1"/>
</dbReference>
<dbReference type="AlphaFoldDB" id="A0A9E7CYU2"/>
<dbReference type="InterPro" id="IPR016786">
    <property type="entry name" value="YdeI_bac"/>
</dbReference>
<dbReference type="InterPro" id="IPR014922">
    <property type="entry name" value="YdhG-like"/>
</dbReference>
<evidence type="ECO:0000259" key="1">
    <source>
        <dbReference type="Pfam" id="PF08818"/>
    </source>
</evidence>
<protein>
    <submittedName>
        <fullName evidence="2">YdeI/OmpD-associated family protein</fullName>
    </submittedName>
</protein>
<dbReference type="PIRSF" id="PIRSF021308">
    <property type="entry name" value="UCP021308"/>
    <property type="match status" value="1"/>
</dbReference>
<gene>
    <name evidence="2" type="ORF">MQE35_14775</name>
</gene>
<dbReference type="Pfam" id="PF08818">
    <property type="entry name" value="DUF1801"/>
    <property type="match status" value="1"/>
</dbReference>
<proteinExistence type="predicted"/>
<name>A0A9E7CYU2_9FLAO</name>